<dbReference type="Proteomes" id="UP001250214">
    <property type="component" value="Unassembled WGS sequence"/>
</dbReference>
<keyword evidence="3" id="KW-0067">ATP-binding</keyword>
<keyword evidence="1" id="KW-0808">Transferase</keyword>
<dbReference type="RefSeq" id="WP_310912310.1">
    <property type="nucleotide sequence ID" value="NZ_JAVLVT010000004.1"/>
</dbReference>
<keyword evidence="3" id="KW-0547">Nucleotide-binding</keyword>
<accession>A0ABU2H626</accession>
<reference evidence="4" key="1">
    <citation type="submission" date="2023-07" db="EMBL/GenBank/DDBJ databases">
        <title>Novel species in the genus Lipingzhangella isolated from Sambhar Salt Lake.</title>
        <authorList>
            <person name="Jiya N."/>
            <person name="Kajale S."/>
            <person name="Sharma A."/>
        </authorList>
    </citation>
    <scope>NUCLEOTIDE SEQUENCE [LARGE SCALE GENOMIC DNA]</scope>
    <source>
        <strain evidence="4">LS1_29</strain>
    </source>
</reference>
<evidence type="ECO:0000313" key="4">
    <source>
        <dbReference type="Proteomes" id="UP001250214"/>
    </source>
</evidence>
<name>A0ABU2H626_9ACTN</name>
<gene>
    <name evidence="3" type="ORF">RIF23_10665</name>
</gene>
<dbReference type="EMBL" id="JAVLVT010000004">
    <property type="protein sequence ID" value="MDS1270762.1"/>
    <property type="molecule type" value="Genomic_DNA"/>
</dbReference>
<keyword evidence="1" id="KW-0418">Kinase</keyword>
<sequence>MSTVDYPATVARCFAGTRDSVPQARAWLGRTLAKQGVTRSVGDDAALVLSELATNAATHTRSAGPFGSYTVRVDLTQDRLVISVEDAGGPHHPHITTPDDLPDPLTESGRGLAMVALYATRWWTTGNSNGRTITAELATS</sequence>
<comment type="caution">
    <text evidence="3">The sequence shown here is derived from an EMBL/GenBank/DDBJ whole genome shotgun (WGS) entry which is preliminary data.</text>
</comment>
<protein>
    <submittedName>
        <fullName evidence="3">ATP-binding protein</fullName>
    </submittedName>
</protein>
<evidence type="ECO:0000313" key="3">
    <source>
        <dbReference type="EMBL" id="MDS1270762.1"/>
    </source>
</evidence>
<dbReference type="GO" id="GO:0005524">
    <property type="term" value="F:ATP binding"/>
    <property type="evidence" value="ECO:0007669"/>
    <property type="project" value="UniProtKB-KW"/>
</dbReference>
<evidence type="ECO:0000259" key="2">
    <source>
        <dbReference type="Pfam" id="PF13581"/>
    </source>
</evidence>
<dbReference type="PANTHER" id="PTHR35526">
    <property type="entry name" value="ANTI-SIGMA-F FACTOR RSBW-RELATED"/>
    <property type="match status" value="1"/>
</dbReference>
<proteinExistence type="predicted"/>
<dbReference type="CDD" id="cd16936">
    <property type="entry name" value="HATPase_RsbW-like"/>
    <property type="match status" value="1"/>
</dbReference>
<dbReference type="PANTHER" id="PTHR35526:SF3">
    <property type="entry name" value="ANTI-SIGMA-F FACTOR RSBW"/>
    <property type="match status" value="1"/>
</dbReference>
<dbReference type="Pfam" id="PF13581">
    <property type="entry name" value="HATPase_c_2"/>
    <property type="match status" value="1"/>
</dbReference>
<keyword evidence="1" id="KW-0723">Serine/threonine-protein kinase</keyword>
<dbReference type="InterPro" id="IPR050267">
    <property type="entry name" value="Anti-sigma-factor_SerPK"/>
</dbReference>
<keyword evidence="4" id="KW-1185">Reference proteome</keyword>
<evidence type="ECO:0000256" key="1">
    <source>
        <dbReference type="ARBA" id="ARBA00022527"/>
    </source>
</evidence>
<organism evidence="3 4">
    <name type="scientific">Lipingzhangella rawalii</name>
    <dbReference type="NCBI Taxonomy" id="2055835"/>
    <lineage>
        <taxon>Bacteria</taxon>
        <taxon>Bacillati</taxon>
        <taxon>Actinomycetota</taxon>
        <taxon>Actinomycetes</taxon>
        <taxon>Streptosporangiales</taxon>
        <taxon>Nocardiopsidaceae</taxon>
        <taxon>Lipingzhangella</taxon>
    </lineage>
</organism>
<dbReference type="InterPro" id="IPR003594">
    <property type="entry name" value="HATPase_dom"/>
</dbReference>
<dbReference type="SUPFAM" id="SSF55874">
    <property type="entry name" value="ATPase domain of HSP90 chaperone/DNA topoisomerase II/histidine kinase"/>
    <property type="match status" value="1"/>
</dbReference>
<feature type="domain" description="Histidine kinase/HSP90-like ATPase" evidence="2">
    <location>
        <begin position="17"/>
        <end position="122"/>
    </location>
</feature>
<dbReference type="InterPro" id="IPR036890">
    <property type="entry name" value="HATPase_C_sf"/>
</dbReference>
<dbReference type="Gene3D" id="3.30.565.10">
    <property type="entry name" value="Histidine kinase-like ATPase, C-terminal domain"/>
    <property type="match status" value="1"/>
</dbReference>